<dbReference type="InterPro" id="IPR007160">
    <property type="entry name" value="DUF362"/>
</dbReference>
<comment type="caution">
    <text evidence="2">The sequence shown here is derived from an EMBL/GenBank/DDBJ whole genome shotgun (WGS) entry which is preliminary data.</text>
</comment>
<gene>
    <name evidence="2" type="ORF">D0962_33170</name>
</gene>
<feature type="domain" description="DUF362" evidence="1">
    <location>
        <begin position="27"/>
        <end position="238"/>
    </location>
</feature>
<proteinExistence type="predicted"/>
<dbReference type="EMBL" id="QZCE01000002">
    <property type="protein sequence ID" value="NEZ67556.1"/>
    <property type="molecule type" value="Genomic_DNA"/>
</dbReference>
<evidence type="ECO:0000259" key="1">
    <source>
        <dbReference type="Pfam" id="PF04015"/>
    </source>
</evidence>
<name>A0A6M0SGW9_9CYAN</name>
<evidence type="ECO:0000313" key="3">
    <source>
        <dbReference type="Proteomes" id="UP000473574"/>
    </source>
</evidence>
<dbReference type="Proteomes" id="UP000473574">
    <property type="component" value="Unassembled WGS sequence"/>
</dbReference>
<sequence length="261" mass="28463">MDTATHTAKVADFIYTPPVTAQGATRILVKPNLGYPKGPPVTVGMSVLSKVLQGLRQASPQAEILVVEGVCSKFSLAEIANQNGLYDILDDGMAVLDADTLPCVAYRNRSPQPVRYSELWAPKLLKEVDCRISVSAFKVTSLKESPLVSATLKNLYGLFPRAKYKARSAHSRGQLHRPSVPQILQDIYGTIGHLFDGGVADCSQKFISQDWRPDVGQGFAVGQVVWGNDLLAIDRQACQLAQEPEANYLAPIEALRQTLED</sequence>
<dbReference type="Pfam" id="PF04015">
    <property type="entry name" value="DUF362"/>
    <property type="match status" value="1"/>
</dbReference>
<organism evidence="2 3">
    <name type="scientific">Adonisia turfae CCMR0082</name>
    <dbReference type="NCBI Taxonomy" id="2304604"/>
    <lineage>
        <taxon>Bacteria</taxon>
        <taxon>Bacillati</taxon>
        <taxon>Cyanobacteriota</taxon>
        <taxon>Adonisia</taxon>
        <taxon>Adonisia turfae</taxon>
    </lineage>
</organism>
<accession>A0A6M0SGW9</accession>
<dbReference type="AlphaFoldDB" id="A0A6M0SGW9"/>
<evidence type="ECO:0000313" key="2">
    <source>
        <dbReference type="EMBL" id="NEZ67556.1"/>
    </source>
</evidence>
<reference evidence="2 3" key="1">
    <citation type="journal article" date="2020" name="Microb. Ecol.">
        <title>Ecogenomics of the Marine Benthic Filamentous Cyanobacterium Adonisia.</title>
        <authorList>
            <person name="Walter J.M."/>
            <person name="Coutinho F.H."/>
            <person name="Leomil L."/>
            <person name="Hargreaves P.I."/>
            <person name="Campeao M.E."/>
            <person name="Vieira V.V."/>
            <person name="Silva B.S."/>
            <person name="Fistarol G.O."/>
            <person name="Salomon P.S."/>
            <person name="Sawabe T."/>
            <person name="Mino S."/>
            <person name="Hosokawa M."/>
            <person name="Miyashita H."/>
            <person name="Maruyama F."/>
            <person name="van Verk M.C."/>
            <person name="Dutilh B.E."/>
            <person name="Thompson C.C."/>
            <person name="Thompson F.L."/>
        </authorList>
    </citation>
    <scope>NUCLEOTIDE SEQUENCE [LARGE SCALE GENOMIC DNA]</scope>
    <source>
        <strain evidence="2 3">CCMR0082</strain>
    </source>
</reference>
<protein>
    <submittedName>
        <fullName evidence="2">DUF362 domain-containing protein</fullName>
    </submittedName>
</protein>